<organism evidence="1 2">
    <name type="scientific">Collibacillus ludicampi</name>
    <dbReference type="NCBI Taxonomy" id="2771369"/>
    <lineage>
        <taxon>Bacteria</taxon>
        <taxon>Bacillati</taxon>
        <taxon>Bacillota</taxon>
        <taxon>Bacilli</taxon>
        <taxon>Bacillales</taxon>
        <taxon>Alicyclobacillaceae</taxon>
        <taxon>Collibacillus</taxon>
    </lineage>
</organism>
<keyword evidence="2" id="KW-1185">Reference proteome</keyword>
<name>A0AAV4LFH3_9BACL</name>
<evidence type="ECO:0000313" key="1">
    <source>
        <dbReference type="EMBL" id="GIM46414.1"/>
    </source>
</evidence>
<evidence type="ECO:0000313" key="2">
    <source>
        <dbReference type="Proteomes" id="UP001057291"/>
    </source>
</evidence>
<dbReference type="EMBL" id="BOQE01000001">
    <property type="protein sequence ID" value="GIM46414.1"/>
    <property type="molecule type" value="Genomic_DNA"/>
</dbReference>
<accession>A0AAV4LFH3</accession>
<gene>
    <name evidence="1" type="ORF">DNHGIG_19630</name>
</gene>
<reference evidence="1" key="1">
    <citation type="journal article" date="2023" name="Int. J. Syst. Evol. Microbiol.">
        <title>Collibacillus ludicampi gen. nov., sp. nov., a new soil bacterium of the family Alicyclobacillaceae.</title>
        <authorList>
            <person name="Jojima T."/>
            <person name="Ioku Y."/>
            <person name="Fukuta Y."/>
            <person name="Shirasaka N."/>
            <person name="Matsumura Y."/>
            <person name="Mori M."/>
        </authorList>
    </citation>
    <scope>NUCLEOTIDE SEQUENCE</scope>
    <source>
        <strain evidence="1">TP075</strain>
    </source>
</reference>
<dbReference type="AlphaFoldDB" id="A0AAV4LFH3"/>
<comment type="caution">
    <text evidence="1">The sequence shown here is derived from an EMBL/GenBank/DDBJ whole genome shotgun (WGS) entry which is preliminary data.</text>
</comment>
<protein>
    <submittedName>
        <fullName evidence="1">Uncharacterized protein</fullName>
    </submittedName>
</protein>
<dbReference type="Proteomes" id="UP001057291">
    <property type="component" value="Unassembled WGS sequence"/>
</dbReference>
<sequence length="45" mass="5043">MAVSRLCREFARILGAQPSVINGVLQPVPVLTLKQGFWEGSRNRF</sequence>
<proteinExistence type="predicted"/>